<feature type="domain" description="Glycosyl hydrolase family 36 N-terminal" evidence="10">
    <location>
        <begin position="60"/>
        <end position="264"/>
    </location>
</feature>
<dbReference type="Pfam" id="PF16875">
    <property type="entry name" value="Glyco_hydro_36N"/>
    <property type="match status" value="1"/>
</dbReference>
<feature type="active site" description="Nucleophile" evidence="6">
    <location>
        <position position="459"/>
    </location>
</feature>
<feature type="binding site" evidence="7">
    <location>
        <position position="423"/>
    </location>
    <ligand>
        <name>substrate</name>
    </ligand>
</feature>
<evidence type="ECO:0000256" key="1">
    <source>
        <dbReference type="ARBA" id="ARBA00001255"/>
    </source>
</evidence>
<dbReference type="Gene3D" id="2.70.98.60">
    <property type="entry name" value="alpha-galactosidase from lactobacil brevis"/>
    <property type="match status" value="1"/>
</dbReference>
<evidence type="ECO:0000256" key="2">
    <source>
        <dbReference type="ARBA" id="ARBA00012755"/>
    </source>
</evidence>
<sequence length="717" mass="82103">MMNKLLSFFLLFSSLNSLAQEVITIKVSGKDTELIFKVGNNKRIYQSYFGVKLTDDSYADKRFEAYPAGGMEFEFEPAIRAVHTDGNPSLELRYVKHNVQNNADGSVQTDIFLKDQIYNTEVVLHYLAYSAQNVFKSWVSIKNAEKKEIILTNYASSMLHFKANKYFLTQFHGDWAKEMKMQEQQLTSGIKVIDSKLGTRANKYQAPHFFLTLGNQPSTEDTGELIAGTLAWTGNFKFSFELDNVDNLHIAAGINNYASEYHLKPEETFTTPAFIFTYSNKGKGLASRNLHAWARKFAVLDGEKGRYTLLNNWEATGFKFDQQKLVSLFDGAKSLGVDLFLLDDGWFGEKYPRDNDKTSLGDWMADKKKLPDGVSYLVKSATEKGIKFGIWIEPEMVSPKSDLYEKHPDWVLKLPNRAENYQRNQLVLDLTNPKVQDYVFKIVDDLFTENPNLAYLKWDCNRTITNGYSSYLGYNQSHLYIDYTKALYSVLEKIRKKYPHVPIMLCSGGGGRVDYGAMKYFTEFWPSDNTDGLERVFIQWGFSYFFPANTIANHVTSWGKQSLKFRTDVAMMDKLGYDIDVAEFTKDELLFSQQAIANYKRFSPTVYQGNLYRLISPYENNRAVLMYSDEVKNNAVLFAYNLSSRYREVFNPVKLQGLDPSKKYKIKEINLMPNVKSALASNDKIYTGEYLMNVGIDVSKTNSEPLTSVVLEITTTN</sequence>
<dbReference type="InterPro" id="IPR038417">
    <property type="entry name" value="Alpga-gal_N_sf"/>
</dbReference>
<evidence type="ECO:0000256" key="7">
    <source>
        <dbReference type="PIRSR" id="PIRSR005536-2"/>
    </source>
</evidence>
<dbReference type="InterPro" id="IPR050985">
    <property type="entry name" value="Alpha-glycosidase_related"/>
</dbReference>
<dbReference type="InterPro" id="IPR017853">
    <property type="entry name" value="GH"/>
</dbReference>
<dbReference type="CDD" id="cd14791">
    <property type="entry name" value="GH36"/>
    <property type="match status" value="1"/>
</dbReference>
<dbReference type="InterPro" id="IPR031705">
    <property type="entry name" value="Glyco_hydro_36_C"/>
</dbReference>
<dbReference type="InterPro" id="IPR031704">
    <property type="entry name" value="Glyco_hydro_36_N"/>
</dbReference>
<keyword evidence="12" id="KW-1185">Reference proteome</keyword>
<feature type="binding site" evidence="7">
    <location>
        <position position="175"/>
    </location>
    <ligand>
        <name>substrate</name>
    </ligand>
</feature>
<evidence type="ECO:0000256" key="6">
    <source>
        <dbReference type="PIRSR" id="PIRSR005536-1"/>
    </source>
</evidence>
<evidence type="ECO:0000313" key="11">
    <source>
        <dbReference type="EMBL" id="TCC90504.1"/>
    </source>
</evidence>
<dbReference type="OrthoDB" id="9758822at2"/>
<protein>
    <recommendedName>
        <fullName evidence="2 5">Alpha-galactosidase</fullName>
        <ecNumber evidence="2 5">3.2.1.22</ecNumber>
    </recommendedName>
</protein>
<comment type="caution">
    <text evidence="11">The sequence shown here is derived from an EMBL/GenBank/DDBJ whole genome shotgun (WGS) entry which is preliminary data.</text>
</comment>
<dbReference type="FunFam" id="3.20.20.70:FF:000118">
    <property type="entry name" value="Alpha-galactosidase"/>
    <property type="match status" value="1"/>
</dbReference>
<name>A0A4R0MX24_9SPHI</name>
<evidence type="ECO:0000256" key="8">
    <source>
        <dbReference type="SAM" id="SignalP"/>
    </source>
</evidence>
<dbReference type="InterPro" id="IPR013780">
    <property type="entry name" value="Glyco_hydro_b"/>
</dbReference>
<evidence type="ECO:0000256" key="4">
    <source>
        <dbReference type="ARBA" id="ARBA00023295"/>
    </source>
</evidence>
<evidence type="ECO:0000313" key="12">
    <source>
        <dbReference type="Proteomes" id="UP000292884"/>
    </source>
</evidence>
<dbReference type="Pfam" id="PF16874">
    <property type="entry name" value="Glyco_hydro_36C"/>
    <property type="match status" value="1"/>
</dbReference>
<proteinExistence type="inferred from homology"/>
<evidence type="ECO:0000256" key="5">
    <source>
        <dbReference type="PIRNR" id="PIRNR005536"/>
    </source>
</evidence>
<comment type="similarity">
    <text evidence="5">Belongs to the glycosyl hydrolase.</text>
</comment>
<feature type="chain" id="PRO_5020733391" description="Alpha-galactosidase" evidence="8">
    <location>
        <begin position="20"/>
        <end position="717"/>
    </location>
</feature>
<dbReference type="GO" id="GO:0004557">
    <property type="term" value="F:alpha-galactosidase activity"/>
    <property type="evidence" value="ECO:0007669"/>
    <property type="project" value="UniProtKB-UniRule"/>
</dbReference>
<dbReference type="Proteomes" id="UP000292884">
    <property type="component" value="Unassembled WGS sequence"/>
</dbReference>
<evidence type="ECO:0000259" key="10">
    <source>
        <dbReference type="Pfam" id="PF16875"/>
    </source>
</evidence>
<feature type="signal peptide" evidence="8">
    <location>
        <begin position="1"/>
        <end position="19"/>
    </location>
</feature>
<feature type="binding site" evidence="7">
    <location>
        <position position="506"/>
    </location>
    <ligand>
        <name>substrate</name>
    </ligand>
</feature>
<keyword evidence="4 5" id="KW-0326">Glycosidase</keyword>
<dbReference type="PANTHER" id="PTHR43053">
    <property type="entry name" value="GLYCOSIDASE FAMILY 31"/>
    <property type="match status" value="1"/>
</dbReference>
<dbReference type="GO" id="GO:0016052">
    <property type="term" value="P:carbohydrate catabolic process"/>
    <property type="evidence" value="ECO:0007669"/>
    <property type="project" value="InterPro"/>
</dbReference>
<comment type="catalytic activity">
    <reaction evidence="1 5">
        <text>Hydrolysis of terminal, non-reducing alpha-D-galactose residues in alpha-D-galactosides, including galactose oligosaccharides, galactomannans and galactolipids.</text>
        <dbReference type="EC" id="3.2.1.22"/>
    </reaction>
</comment>
<dbReference type="EC" id="3.2.1.22" evidence="2 5"/>
<keyword evidence="8" id="KW-0732">Signal</keyword>
<dbReference type="InterPro" id="IPR002252">
    <property type="entry name" value="Glyco_hydro_36"/>
</dbReference>
<feature type="binding site" evidence="7">
    <location>
        <begin position="343"/>
        <end position="344"/>
    </location>
    <ligand>
        <name>substrate</name>
    </ligand>
</feature>
<keyword evidence="3 5" id="KW-0378">Hydrolase</keyword>
<dbReference type="Gene3D" id="3.20.20.70">
    <property type="entry name" value="Aldolase class I"/>
    <property type="match status" value="1"/>
</dbReference>
<gene>
    <name evidence="11" type="ORF">EZ428_14620</name>
</gene>
<evidence type="ECO:0000256" key="3">
    <source>
        <dbReference type="ARBA" id="ARBA00022801"/>
    </source>
</evidence>
<organism evidence="11 12">
    <name type="scientific">Pedobacter frigiditerrae</name>
    <dbReference type="NCBI Taxonomy" id="2530452"/>
    <lineage>
        <taxon>Bacteria</taxon>
        <taxon>Pseudomonadati</taxon>
        <taxon>Bacteroidota</taxon>
        <taxon>Sphingobacteriia</taxon>
        <taxon>Sphingobacteriales</taxon>
        <taxon>Sphingobacteriaceae</taxon>
        <taxon>Pedobacter</taxon>
    </lineage>
</organism>
<dbReference type="Gene3D" id="2.60.40.1180">
    <property type="entry name" value="Golgi alpha-mannosidase II"/>
    <property type="match status" value="1"/>
</dbReference>
<feature type="binding site" evidence="7">
    <location>
        <begin position="457"/>
        <end position="461"/>
    </location>
    <ligand>
        <name>substrate</name>
    </ligand>
</feature>
<dbReference type="InterPro" id="IPR000111">
    <property type="entry name" value="Glyco_hydro_27/36_CS"/>
</dbReference>
<reference evidence="11 12" key="1">
    <citation type="submission" date="2019-02" db="EMBL/GenBank/DDBJ databases">
        <title>Pedobacter sp. RP-1-13 sp. nov., isolated from Arctic soil.</title>
        <authorList>
            <person name="Dahal R.H."/>
        </authorList>
    </citation>
    <scope>NUCLEOTIDE SEQUENCE [LARGE SCALE GENOMIC DNA]</scope>
    <source>
        <strain evidence="11 12">RP-1-13</strain>
    </source>
</reference>
<dbReference type="PROSITE" id="PS00512">
    <property type="entry name" value="ALPHA_GALACTOSIDASE"/>
    <property type="match status" value="1"/>
</dbReference>
<dbReference type="PIRSF" id="PIRSF005536">
    <property type="entry name" value="Agal"/>
    <property type="match status" value="1"/>
</dbReference>
<feature type="domain" description="Glycosyl hydrolase family 36 C-terminal" evidence="9">
    <location>
        <begin position="623"/>
        <end position="711"/>
    </location>
</feature>
<dbReference type="EMBL" id="SJSK01000003">
    <property type="protein sequence ID" value="TCC90504.1"/>
    <property type="molecule type" value="Genomic_DNA"/>
</dbReference>
<dbReference type="Pfam" id="PF02065">
    <property type="entry name" value="Melibiase"/>
    <property type="match status" value="1"/>
</dbReference>
<dbReference type="SUPFAM" id="SSF51445">
    <property type="entry name" value="(Trans)glycosidases"/>
    <property type="match status" value="1"/>
</dbReference>
<evidence type="ECO:0000259" key="9">
    <source>
        <dbReference type="Pfam" id="PF16874"/>
    </source>
</evidence>
<dbReference type="InterPro" id="IPR013785">
    <property type="entry name" value="Aldolase_TIM"/>
</dbReference>
<feature type="active site" description="Proton donor" evidence="6">
    <location>
        <position position="528"/>
    </location>
</feature>
<dbReference type="PRINTS" id="PR00743">
    <property type="entry name" value="GLHYDRLASE36"/>
</dbReference>
<feature type="binding site" evidence="7">
    <location>
        <position position="528"/>
    </location>
    <ligand>
        <name>substrate</name>
    </ligand>
</feature>
<dbReference type="PANTHER" id="PTHR43053:SF3">
    <property type="entry name" value="ALPHA-GALACTOSIDASE C-RELATED"/>
    <property type="match status" value="1"/>
</dbReference>
<dbReference type="AlphaFoldDB" id="A0A4R0MX24"/>
<accession>A0A4R0MX24</accession>